<protein>
    <submittedName>
        <fullName evidence="1">Uncharacterized protein</fullName>
    </submittedName>
</protein>
<dbReference type="EMBL" id="CCCS020000035">
    <property type="protein sequence ID" value="CDQ10661.1"/>
    <property type="molecule type" value="Genomic_DNA"/>
</dbReference>
<reference evidence="1" key="2">
    <citation type="submission" date="2014-07" db="EMBL/GenBank/DDBJ databases">
        <title>Initial genome analysis of the psychrotolerant acidophile Acidithiobacillus ferrivorans CF27: insights into iron and sulfur oxidation pathways and into biofilm formation.</title>
        <authorList>
            <person name="Talla E."/>
            <person name="Hedrich S."/>
            <person name="Mangenot S."/>
            <person name="Ji B."/>
            <person name="Johnson D.B."/>
            <person name="Barbe V."/>
            <person name="Bonnefoy V."/>
        </authorList>
    </citation>
    <scope>NUCLEOTIDE SEQUENCE [LARGE SCALE GENOMIC DNA]</scope>
    <source>
        <strain evidence="1">CF27</strain>
    </source>
</reference>
<organism evidence="1">
    <name type="scientific">Acidithiobacillus ferrivorans</name>
    <dbReference type="NCBI Taxonomy" id="160808"/>
    <lineage>
        <taxon>Bacteria</taxon>
        <taxon>Pseudomonadati</taxon>
        <taxon>Pseudomonadota</taxon>
        <taxon>Acidithiobacillia</taxon>
        <taxon>Acidithiobacillales</taxon>
        <taxon>Acidithiobacillaceae</taxon>
        <taxon>Acidithiobacillus</taxon>
    </lineage>
</organism>
<sequence>MRYGPVPRLWNRLLRGLLRHVHPSRERMVWSNGLILRQKHSQEQPHYQKIIRLYAA</sequence>
<accession>A0A060UQU5</accession>
<gene>
    <name evidence="1" type="ORF">AFERRI_400442</name>
</gene>
<evidence type="ECO:0000313" key="1">
    <source>
        <dbReference type="EMBL" id="CDQ10661.1"/>
    </source>
</evidence>
<comment type="caution">
    <text evidence="1">The sequence shown here is derived from an EMBL/GenBank/DDBJ whole genome shotgun (WGS) entry which is preliminary data.</text>
</comment>
<proteinExistence type="predicted"/>
<name>A0A060UQU5_9PROT</name>
<reference evidence="1" key="1">
    <citation type="submission" date="2014-03" db="EMBL/GenBank/DDBJ databases">
        <authorList>
            <person name="Genoscope - CEA"/>
        </authorList>
    </citation>
    <scope>NUCLEOTIDE SEQUENCE [LARGE SCALE GENOMIC DNA]</scope>
    <source>
        <strain evidence="1">CF27</strain>
    </source>
</reference>
<dbReference type="AlphaFoldDB" id="A0A060UQU5"/>